<dbReference type="PANTHER" id="PTHR43761">
    <property type="entry name" value="D-ISOMER SPECIFIC 2-HYDROXYACID DEHYDROGENASE FAMILY PROTEIN (AFU_ORTHOLOGUE AFUA_1G13630)"/>
    <property type="match status" value="1"/>
</dbReference>
<evidence type="ECO:0000313" key="7">
    <source>
        <dbReference type="EMBL" id="ARF14929.1"/>
    </source>
</evidence>
<gene>
    <name evidence="7" type="ORF">SporoS204_12660</name>
</gene>
<dbReference type="InterPro" id="IPR043322">
    <property type="entry name" value="CtBP"/>
</dbReference>
<reference evidence="7 8" key="1">
    <citation type="submission" date="2016-04" db="EMBL/GenBank/DDBJ databases">
        <title>Comparative Genomics and Epigenetics of Sporosarcina ureae.</title>
        <authorList>
            <person name="Oliver A.S."/>
            <person name="Cooper K.K."/>
        </authorList>
    </citation>
    <scope>NUCLEOTIDE SEQUENCE [LARGE SCALE GENOMIC DNA]</scope>
    <source>
        <strain evidence="7 8">S204</strain>
    </source>
</reference>
<evidence type="ECO:0008006" key="9">
    <source>
        <dbReference type="Google" id="ProtNLM"/>
    </source>
</evidence>
<evidence type="ECO:0000259" key="6">
    <source>
        <dbReference type="Pfam" id="PF02826"/>
    </source>
</evidence>
<dbReference type="CDD" id="cd05299">
    <property type="entry name" value="CtBP_dh"/>
    <property type="match status" value="1"/>
</dbReference>
<keyword evidence="3" id="KW-0520">NAD</keyword>
<dbReference type="Pfam" id="PF00389">
    <property type="entry name" value="2-Hacid_dh"/>
    <property type="match status" value="1"/>
</dbReference>
<keyword evidence="8" id="KW-1185">Reference proteome</keyword>
<dbReference type="RefSeq" id="WP_029052696.1">
    <property type="nucleotide sequence ID" value="NZ_CP015108.1"/>
</dbReference>
<evidence type="ECO:0000256" key="3">
    <source>
        <dbReference type="ARBA" id="ARBA00023027"/>
    </source>
</evidence>
<dbReference type="InterPro" id="IPR029753">
    <property type="entry name" value="D-isomer_DH_CS"/>
</dbReference>
<name>A0ABM6JXI3_SPOUR</name>
<dbReference type="Proteomes" id="UP000192486">
    <property type="component" value="Chromosome"/>
</dbReference>
<dbReference type="Pfam" id="PF02826">
    <property type="entry name" value="2-Hacid_dh_C"/>
    <property type="match status" value="1"/>
</dbReference>
<keyword evidence="2 4" id="KW-0560">Oxidoreductase</keyword>
<feature type="domain" description="D-isomer specific 2-hydroxyacid dehydrogenase catalytic" evidence="5">
    <location>
        <begin position="17"/>
        <end position="310"/>
    </location>
</feature>
<accession>A0ABM6JXI3</accession>
<dbReference type="Gene3D" id="3.40.50.720">
    <property type="entry name" value="NAD(P)-binding Rossmann-like Domain"/>
    <property type="match status" value="2"/>
</dbReference>
<evidence type="ECO:0000313" key="8">
    <source>
        <dbReference type="Proteomes" id="UP000192486"/>
    </source>
</evidence>
<evidence type="ECO:0000256" key="2">
    <source>
        <dbReference type="ARBA" id="ARBA00023002"/>
    </source>
</evidence>
<dbReference type="SUPFAM" id="SSF52283">
    <property type="entry name" value="Formate/glycerate dehydrogenase catalytic domain-like"/>
    <property type="match status" value="1"/>
</dbReference>
<dbReference type="PANTHER" id="PTHR43761:SF1">
    <property type="entry name" value="D-ISOMER SPECIFIC 2-HYDROXYACID DEHYDROGENASE CATALYTIC DOMAIN-CONTAINING PROTEIN-RELATED"/>
    <property type="match status" value="1"/>
</dbReference>
<dbReference type="InterPro" id="IPR050418">
    <property type="entry name" value="D-iso_2-hydroxyacid_DH_PdxB"/>
</dbReference>
<evidence type="ECO:0000256" key="1">
    <source>
        <dbReference type="ARBA" id="ARBA00005854"/>
    </source>
</evidence>
<dbReference type="EMBL" id="CP015108">
    <property type="protein sequence ID" value="ARF14929.1"/>
    <property type="molecule type" value="Genomic_DNA"/>
</dbReference>
<dbReference type="InterPro" id="IPR036291">
    <property type="entry name" value="NAD(P)-bd_dom_sf"/>
</dbReference>
<dbReference type="InterPro" id="IPR006139">
    <property type="entry name" value="D-isomer_2_OHA_DH_cat_dom"/>
</dbReference>
<sequence>MFKVVRTFTFPGALEIEKEIFGNQLEIVVIPSATEDELIENCRDADAVICAYEPFTKRVMDALPTLKLIAFGTIGFNYADIDYARKKNIAVTHVSQYCVKEVADYTAGMLIMLNRMILPFNKSVKEDLVWDYNLFPAMRRLENQTVGLLGFGNISRLVTQRLKPFNCNVIAYDPFVSPEKAAEYGVELLSFDDVLQQSDLISLHLPANQQTKEIINRSSIAKMKDGVILVNAARGQVINEDAIVQAIDSGKMAYYAADVLQEEDPNLHTHPFVQRENIILTPHIAYYSQESLREATVECAMNVKHFAEGDYSKCQIVNGVKL</sequence>
<evidence type="ECO:0000259" key="5">
    <source>
        <dbReference type="Pfam" id="PF00389"/>
    </source>
</evidence>
<dbReference type="PROSITE" id="PS00671">
    <property type="entry name" value="D_2_HYDROXYACID_DH_3"/>
    <property type="match status" value="1"/>
</dbReference>
<dbReference type="SUPFAM" id="SSF51735">
    <property type="entry name" value="NAD(P)-binding Rossmann-fold domains"/>
    <property type="match status" value="1"/>
</dbReference>
<proteinExistence type="inferred from homology"/>
<protein>
    <recommendedName>
        <fullName evidence="9">D-3-phosphoglycerate dehydrogenase</fullName>
    </recommendedName>
</protein>
<comment type="similarity">
    <text evidence="1 4">Belongs to the D-isomer specific 2-hydroxyacid dehydrogenase family.</text>
</comment>
<evidence type="ECO:0000256" key="4">
    <source>
        <dbReference type="RuleBase" id="RU003719"/>
    </source>
</evidence>
<dbReference type="InterPro" id="IPR006140">
    <property type="entry name" value="D-isomer_DH_NAD-bd"/>
</dbReference>
<feature type="domain" description="D-isomer specific 2-hydroxyacid dehydrogenase NAD-binding" evidence="6">
    <location>
        <begin position="108"/>
        <end position="285"/>
    </location>
</feature>
<organism evidence="7 8">
    <name type="scientific">Sporosarcina ureae</name>
    <dbReference type="NCBI Taxonomy" id="1571"/>
    <lineage>
        <taxon>Bacteria</taxon>
        <taxon>Bacillati</taxon>
        <taxon>Bacillota</taxon>
        <taxon>Bacilli</taxon>
        <taxon>Bacillales</taxon>
        <taxon>Caryophanaceae</taxon>
        <taxon>Sporosarcina</taxon>
    </lineage>
</organism>